<comment type="caution">
    <text evidence="1">The sequence shown here is derived from an EMBL/GenBank/DDBJ whole genome shotgun (WGS) entry which is preliminary data.</text>
</comment>
<protein>
    <submittedName>
        <fullName evidence="1">Uncharacterized protein</fullName>
    </submittedName>
</protein>
<dbReference type="EMBL" id="JBHUMV010000006">
    <property type="protein sequence ID" value="MFD2755250.1"/>
    <property type="molecule type" value="Genomic_DNA"/>
</dbReference>
<keyword evidence="2" id="KW-1185">Reference proteome</keyword>
<evidence type="ECO:0000313" key="1">
    <source>
        <dbReference type="EMBL" id="MFD2755250.1"/>
    </source>
</evidence>
<reference evidence="2" key="1">
    <citation type="journal article" date="2019" name="Int. J. Syst. Evol. Microbiol.">
        <title>The Global Catalogue of Microorganisms (GCM) 10K type strain sequencing project: providing services to taxonomists for standard genome sequencing and annotation.</title>
        <authorList>
            <consortium name="The Broad Institute Genomics Platform"/>
            <consortium name="The Broad Institute Genome Sequencing Center for Infectious Disease"/>
            <person name="Wu L."/>
            <person name="Ma J."/>
        </authorList>
    </citation>
    <scope>NUCLEOTIDE SEQUENCE [LARGE SCALE GENOMIC DNA]</scope>
    <source>
        <strain evidence="2">TISTR 1906</strain>
    </source>
</reference>
<name>A0ABW5UPC9_9BURK</name>
<organism evidence="1 2">
    <name type="scientific">Comamonas terrae</name>
    <dbReference type="NCBI Taxonomy" id="673548"/>
    <lineage>
        <taxon>Bacteria</taxon>
        <taxon>Pseudomonadati</taxon>
        <taxon>Pseudomonadota</taxon>
        <taxon>Betaproteobacteria</taxon>
        <taxon>Burkholderiales</taxon>
        <taxon>Comamonadaceae</taxon>
        <taxon>Comamonas</taxon>
    </lineage>
</organism>
<dbReference type="RefSeq" id="WP_066478367.1">
    <property type="nucleotide sequence ID" value="NZ_BCNT01000008.1"/>
</dbReference>
<accession>A0ABW5UPC9</accession>
<dbReference type="Proteomes" id="UP001597463">
    <property type="component" value="Unassembled WGS sequence"/>
</dbReference>
<sequence length="74" mass="8360">MAENFRERPLLTGMRRPVLPSQGGLLDRSFVYRSASKTDVRLTWAQAKNASRSVIGKRHADIFPESRAEDAQDT</sequence>
<gene>
    <name evidence="1" type="ORF">ACFSW6_14220</name>
</gene>
<proteinExistence type="predicted"/>
<evidence type="ECO:0000313" key="2">
    <source>
        <dbReference type="Proteomes" id="UP001597463"/>
    </source>
</evidence>